<dbReference type="AlphaFoldDB" id="A0A1G7YAT1"/>
<dbReference type="OrthoDB" id="2734635at2"/>
<evidence type="ECO:0000313" key="1">
    <source>
        <dbReference type="EMBL" id="SDG93495.1"/>
    </source>
</evidence>
<organism evidence="1 2">
    <name type="scientific">Aneurinibacillus thermoaerophilus</name>
    <dbReference type="NCBI Taxonomy" id="143495"/>
    <lineage>
        <taxon>Bacteria</taxon>
        <taxon>Bacillati</taxon>
        <taxon>Bacillota</taxon>
        <taxon>Bacilli</taxon>
        <taxon>Bacillales</taxon>
        <taxon>Paenibacillaceae</taxon>
        <taxon>Aneurinibacillus group</taxon>
        <taxon>Aneurinibacillus</taxon>
    </lineage>
</organism>
<protein>
    <submittedName>
        <fullName evidence="1">Uncharacterized protein</fullName>
    </submittedName>
</protein>
<evidence type="ECO:0000313" key="2">
    <source>
        <dbReference type="Proteomes" id="UP000198956"/>
    </source>
</evidence>
<dbReference type="RefSeq" id="WP_091260101.1">
    <property type="nucleotide sequence ID" value="NZ_FNDE01000006.1"/>
</dbReference>
<gene>
    <name evidence="1" type="ORF">SAMN04489735_100634</name>
</gene>
<dbReference type="Proteomes" id="UP000198956">
    <property type="component" value="Unassembled WGS sequence"/>
</dbReference>
<proteinExistence type="predicted"/>
<name>A0A1G7YAT1_ANETH</name>
<accession>A0A1G7YAT1</accession>
<dbReference type="EMBL" id="FNDE01000006">
    <property type="protein sequence ID" value="SDG93495.1"/>
    <property type="molecule type" value="Genomic_DNA"/>
</dbReference>
<reference evidence="1 2" key="1">
    <citation type="submission" date="2016-10" db="EMBL/GenBank/DDBJ databases">
        <authorList>
            <person name="de Groot N.N."/>
        </authorList>
    </citation>
    <scope>NUCLEOTIDE SEQUENCE [LARGE SCALE GENOMIC DNA]</scope>
    <source>
        <strain evidence="1 2">L 420-91</strain>
    </source>
</reference>
<sequence>MDTGFLKSRSDLEMRSGYFFLHAFYGYKGKYQDFKDAMLNTKEPINPDNVKQVSTADANWKRSNGTSELFVQVEERAGELGLLDEKAYQQTMERLQQRSKKYAYMSIEGRGISQSFNLSQAFTNSKWRTVSDLYERNMF</sequence>